<feature type="compositionally biased region" description="Basic and acidic residues" evidence="1">
    <location>
        <begin position="33"/>
        <end position="45"/>
    </location>
</feature>
<dbReference type="GeneID" id="29126964"/>
<organism evidence="2 3">
    <name type="scientific">Arthrobacter phage Mudcat</name>
    <dbReference type="NCBI Taxonomy" id="1796997"/>
    <lineage>
        <taxon>Viruses</taxon>
        <taxon>Duplodnaviria</taxon>
        <taxon>Heunggongvirae</taxon>
        <taxon>Uroviricota</taxon>
        <taxon>Caudoviricetes</taxon>
        <taxon>Mudcatvirus</taxon>
        <taxon>Mudcatvirus mudcat</taxon>
    </lineage>
</organism>
<gene>
    <name evidence="2" type="primary">7</name>
    <name evidence="2" type="ORF">MUDCAT_7</name>
</gene>
<evidence type="ECO:0000313" key="3">
    <source>
        <dbReference type="Proteomes" id="UP000201625"/>
    </source>
</evidence>
<dbReference type="EMBL" id="KU647628">
    <property type="protein sequence ID" value="AMM44375.1"/>
    <property type="molecule type" value="Genomic_DNA"/>
</dbReference>
<protein>
    <submittedName>
        <fullName evidence="2">Uncharacterized protein</fullName>
    </submittedName>
</protein>
<dbReference type="RefSeq" id="YP_009300696.1">
    <property type="nucleotide sequence ID" value="NC_031224.2"/>
</dbReference>
<sequence length="335" mass="37879">MSNSKVNEVLAHYGVVGMKWGRRKATDESSGTSRKEAKKIAKADAKWERKSSQSYMKVYNQAADRMNNGGIEKFNNNPKYKDKDLGKDRKLEKEYFSEYSKLMTNMLNDIAKTEGVNPSGTKRLKFEYDVESDPMPRASIIEVDVKHDGIGVNTRVETKFSDLGQIISIRFIDENLISHGEQFIEALLANDDLAHYGVPGMKWGRRKASSSEDKSSRSVRRTPESADHKRSREIGKKKVSQMSNAELREITTRMQLEKQFKDLNAPTVKKGKSAIDKVLESSEKANKLVKAYNSPVGKFVRRTVRNAAYSAAGFDPPRSSADRIRWAIEDGSYAY</sequence>
<dbReference type="KEGG" id="vg:29126964"/>
<dbReference type="Proteomes" id="UP000201625">
    <property type="component" value="Segment"/>
</dbReference>
<reference evidence="2" key="1">
    <citation type="submission" date="2018-02" db="EMBL/GenBank/DDBJ databases">
        <authorList>
            <person name="Staples A.K."/>
            <person name="Oates E.A."/>
            <person name="Brown C.B."/>
            <person name="McDaniel C.M."/>
            <person name="Wathen K.E."/>
            <person name="Thompson A.R."/>
            <person name="Goedde M.A."/>
            <person name="Gaffney B."/>
            <person name="Rinehart C.A."/>
            <person name="King R.A."/>
            <person name="Bowman C.A."/>
            <person name="Russell D.A."/>
            <person name="Pope W.H."/>
            <person name="Jacobs-Sera D."/>
            <person name="Hendrix R.W."/>
            <person name="Hatfull G.F."/>
        </authorList>
    </citation>
    <scope>NUCLEOTIDE SEQUENCE</scope>
</reference>
<keyword evidence="3" id="KW-1185">Reference proteome</keyword>
<feature type="compositionally biased region" description="Basic and acidic residues" evidence="1">
    <location>
        <begin position="209"/>
        <end position="236"/>
    </location>
</feature>
<evidence type="ECO:0000256" key="1">
    <source>
        <dbReference type="SAM" id="MobiDB-lite"/>
    </source>
</evidence>
<accession>A0A140G6U0</accession>
<name>A0A140G6U0_9CAUD</name>
<dbReference type="Pfam" id="PF23847">
    <property type="entry name" value="DUF7211"/>
    <property type="match status" value="2"/>
</dbReference>
<dbReference type="OrthoDB" id="29702at10239"/>
<evidence type="ECO:0000313" key="2">
    <source>
        <dbReference type="EMBL" id="AMM44375.1"/>
    </source>
</evidence>
<feature type="region of interest" description="Disordered" evidence="1">
    <location>
        <begin position="22"/>
        <end position="45"/>
    </location>
</feature>
<proteinExistence type="predicted"/>
<dbReference type="InterPro" id="IPR055635">
    <property type="entry name" value="DUF7211"/>
</dbReference>
<feature type="region of interest" description="Disordered" evidence="1">
    <location>
        <begin position="200"/>
        <end position="241"/>
    </location>
</feature>